<comment type="caution">
    <text evidence="2">The sequence shown here is derived from an EMBL/GenBank/DDBJ whole genome shotgun (WGS) entry which is preliminary data.</text>
</comment>
<dbReference type="RefSeq" id="WP_173052795.1">
    <property type="nucleotide sequence ID" value="NZ_BAABGO010000003.1"/>
</dbReference>
<dbReference type="Pfam" id="PF19545">
    <property type="entry name" value="DUF6069"/>
    <property type="match status" value="1"/>
</dbReference>
<dbReference type="InterPro" id="IPR045713">
    <property type="entry name" value="DUF6069"/>
</dbReference>
<feature type="transmembrane region" description="Helical" evidence="1">
    <location>
        <begin position="48"/>
        <end position="71"/>
    </location>
</feature>
<keyword evidence="3" id="KW-1185">Reference proteome</keyword>
<sequence>MTATLHTKARPVARTRAAWIVAATAVTSAIWAAARGLGADLTANDTAVTLPAVIATTVLVGLAAWALLAILERATRRAATAWTCVAVAVLLLSLAGPVGGAATGGGKAALAAMHLAAAAVLIPGLRRTTRRSQG</sequence>
<accession>A0A6V8JXR9</accession>
<keyword evidence="1" id="KW-0812">Transmembrane</keyword>
<feature type="transmembrane region" description="Helical" evidence="1">
    <location>
        <begin position="108"/>
        <end position="125"/>
    </location>
</feature>
<protein>
    <submittedName>
        <fullName evidence="2">Uncharacterized protein</fullName>
    </submittedName>
</protein>
<dbReference type="AlphaFoldDB" id="A0A6V8JXR9"/>
<evidence type="ECO:0000256" key="1">
    <source>
        <dbReference type="SAM" id="Phobius"/>
    </source>
</evidence>
<dbReference type="Proteomes" id="UP000482800">
    <property type="component" value="Unassembled WGS sequence"/>
</dbReference>
<dbReference type="EMBL" id="BLPF01000001">
    <property type="protein sequence ID" value="GFJ76090.1"/>
    <property type="molecule type" value="Genomic_DNA"/>
</dbReference>
<name>A0A6V8JXR9_9ACTN</name>
<organism evidence="2 3">
    <name type="scientific">Phytohabitans houttuyneae</name>
    <dbReference type="NCBI Taxonomy" id="1076126"/>
    <lineage>
        <taxon>Bacteria</taxon>
        <taxon>Bacillati</taxon>
        <taxon>Actinomycetota</taxon>
        <taxon>Actinomycetes</taxon>
        <taxon>Micromonosporales</taxon>
        <taxon>Micromonosporaceae</taxon>
    </lineage>
</organism>
<keyword evidence="1" id="KW-1133">Transmembrane helix</keyword>
<gene>
    <name evidence="2" type="ORF">Phou_002700</name>
</gene>
<reference evidence="2 3" key="2">
    <citation type="submission" date="2020-03" db="EMBL/GenBank/DDBJ databases">
        <authorList>
            <person name="Ichikawa N."/>
            <person name="Kimura A."/>
            <person name="Kitahashi Y."/>
            <person name="Uohara A."/>
        </authorList>
    </citation>
    <scope>NUCLEOTIDE SEQUENCE [LARGE SCALE GENOMIC DNA]</scope>
    <source>
        <strain evidence="2 3">NBRC 108639</strain>
    </source>
</reference>
<proteinExistence type="predicted"/>
<evidence type="ECO:0000313" key="2">
    <source>
        <dbReference type="EMBL" id="GFJ76090.1"/>
    </source>
</evidence>
<evidence type="ECO:0000313" key="3">
    <source>
        <dbReference type="Proteomes" id="UP000482800"/>
    </source>
</evidence>
<keyword evidence="1" id="KW-0472">Membrane</keyword>
<reference evidence="2 3" key="1">
    <citation type="submission" date="2020-03" db="EMBL/GenBank/DDBJ databases">
        <title>Whole genome shotgun sequence of Phytohabitans houttuyneae NBRC 108639.</title>
        <authorList>
            <person name="Komaki H."/>
            <person name="Tamura T."/>
        </authorList>
    </citation>
    <scope>NUCLEOTIDE SEQUENCE [LARGE SCALE GENOMIC DNA]</scope>
    <source>
        <strain evidence="2 3">NBRC 108639</strain>
    </source>
</reference>
<feature type="transmembrane region" description="Helical" evidence="1">
    <location>
        <begin position="78"/>
        <end position="96"/>
    </location>
</feature>